<evidence type="ECO:0000313" key="3">
    <source>
        <dbReference type="Proteomes" id="UP001500767"/>
    </source>
</evidence>
<organism evidence="2 3">
    <name type="scientific">Microlunatus spumicola</name>
    <dbReference type="NCBI Taxonomy" id="81499"/>
    <lineage>
        <taxon>Bacteria</taxon>
        <taxon>Bacillati</taxon>
        <taxon>Actinomycetota</taxon>
        <taxon>Actinomycetes</taxon>
        <taxon>Propionibacteriales</taxon>
        <taxon>Propionibacteriaceae</taxon>
        <taxon>Microlunatus</taxon>
    </lineage>
</organism>
<name>A0ABP6WLS5_9ACTN</name>
<evidence type="ECO:0000313" key="2">
    <source>
        <dbReference type="EMBL" id="GAA3553427.1"/>
    </source>
</evidence>
<dbReference type="InterPro" id="IPR025159">
    <property type="entry name" value="AbiEi_N"/>
</dbReference>
<feature type="domain" description="AbiEi antitoxin N-terminal" evidence="1">
    <location>
        <begin position="11"/>
        <end position="55"/>
    </location>
</feature>
<dbReference type="RefSeq" id="WP_204912319.1">
    <property type="nucleotide sequence ID" value="NZ_BAAAYR010000001.1"/>
</dbReference>
<comment type="caution">
    <text evidence="2">The sequence shown here is derived from an EMBL/GenBank/DDBJ whole genome shotgun (WGS) entry which is preliminary data.</text>
</comment>
<accession>A0ABP6WLS5</accession>
<evidence type="ECO:0000259" key="1">
    <source>
        <dbReference type="Pfam" id="PF13338"/>
    </source>
</evidence>
<dbReference type="EMBL" id="BAAAYR010000001">
    <property type="protein sequence ID" value="GAA3553427.1"/>
    <property type="molecule type" value="Genomic_DNA"/>
</dbReference>
<keyword evidence="3" id="KW-1185">Reference proteome</keyword>
<dbReference type="Pfam" id="PF13338">
    <property type="entry name" value="AbiEi_4"/>
    <property type="match status" value="1"/>
</dbReference>
<protein>
    <recommendedName>
        <fullName evidence="1">AbiEi antitoxin N-terminal domain-containing protein</fullName>
    </recommendedName>
</protein>
<gene>
    <name evidence="2" type="ORF">GCM10022197_05680</name>
</gene>
<sequence>MHERGEPSRALLRLAGVQEQVVTREQALGLDLSRHTLDRLVRQGLWQRLTPGVFVTHSGQVAWASLAWAGVLLGGEGSRLGNRSAAYAGRLVDVAPDPVEVFVPHDVIARDRPRWVFVRERPGARNPRTTGSPPRTLAADTVLDLCESASPRTVEDLVTNAVQRRLTTPKQILRALSVRGRHSCRLLLVELLSDVDEGAESPLELRYLRRVERPHALPPGVRQRPSADRGALRDVLYEKYRFVVELDGRKGHEGAGRFRDMRRDNTALLADLSTVRYGFGDVAGSPCEVAWEVAQLLMRRGWPGPFRRCPRCPPGTGKF</sequence>
<reference evidence="3" key="1">
    <citation type="journal article" date="2019" name="Int. J. Syst. Evol. Microbiol.">
        <title>The Global Catalogue of Microorganisms (GCM) 10K type strain sequencing project: providing services to taxonomists for standard genome sequencing and annotation.</title>
        <authorList>
            <consortium name="The Broad Institute Genomics Platform"/>
            <consortium name="The Broad Institute Genome Sequencing Center for Infectious Disease"/>
            <person name="Wu L."/>
            <person name="Ma J."/>
        </authorList>
    </citation>
    <scope>NUCLEOTIDE SEQUENCE [LARGE SCALE GENOMIC DNA]</scope>
    <source>
        <strain evidence="3">JCM 16540</strain>
    </source>
</reference>
<dbReference type="Proteomes" id="UP001500767">
    <property type="component" value="Unassembled WGS sequence"/>
</dbReference>
<proteinExistence type="predicted"/>